<feature type="region of interest" description="Disordered" evidence="1">
    <location>
        <begin position="764"/>
        <end position="783"/>
    </location>
</feature>
<feature type="compositionally biased region" description="Basic residues" evidence="1">
    <location>
        <begin position="807"/>
        <end position="821"/>
    </location>
</feature>
<feature type="compositionally biased region" description="Acidic residues" evidence="1">
    <location>
        <begin position="107"/>
        <end position="119"/>
    </location>
</feature>
<feature type="region of interest" description="Disordered" evidence="1">
    <location>
        <begin position="970"/>
        <end position="1022"/>
    </location>
</feature>
<feature type="region of interest" description="Disordered" evidence="1">
    <location>
        <begin position="656"/>
        <end position="675"/>
    </location>
</feature>
<feature type="region of interest" description="Disordered" evidence="1">
    <location>
        <begin position="106"/>
        <end position="171"/>
    </location>
</feature>
<feature type="region of interest" description="Disordered" evidence="1">
    <location>
        <begin position="304"/>
        <end position="428"/>
    </location>
</feature>
<name>A0A8S9XZM5_APOLU</name>
<evidence type="ECO:0000313" key="2">
    <source>
        <dbReference type="EMBL" id="KAF6214034.1"/>
    </source>
</evidence>
<feature type="compositionally biased region" description="Low complexity" evidence="1">
    <location>
        <begin position="129"/>
        <end position="149"/>
    </location>
</feature>
<dbReference type="EMBL" id="WIXP02000003">
    <property type="protein sequence ID" value="KAF6214034.1"/>
    <property type="molecule type" value="Genomic_DNA"/>
</dbReference>
<feature type="compositionally biased region" description="Basic and acidic residues" evidence="1">
    <location>
        <begin position="277"/>
        <end position="290"/>
    </location>
</feature>
<gene>
    <name evidence="2" type="ORF">GE061_011764</name>
</gene>
<feature type="region of interest" description="Disordered" evidence="1">
    <location>
        <begin position="790"/>
        <end position="825"/>
    </location>
</feature>
<feature type="compositionally biased region" description="Acidic residues" evidence="1">
    <location>
        <begin position="400"/>
        <end position="409"/>
    </location>
</feature>
<feature type="compositionally biased region" description="Basic and acidic residues" evidence="1">
    <location>
        <begin position="250"/>
        <end position="262"/>
    </location>
</feature>
<feature type="region of interest" description="Disordered" evidence="1">
    <location>
        <begin position="732"/>
        <end position="757"/>
    </location>
</feature>
<feature type="compositionally biased region" description="Basic and acidic residues" evidence="1">
    <location>
        <begin position="306"/>
        <end position="317"/>
    </location>
</feature>
<feature type="compositionally biased region" description="Basic and acidic residues" evidence="1">
    <location>
        <begin position="790"/>
        <end position="804"/>
    </location>
</feature>
<comment type="caution">
    <text evidence="2">The sequence shown here is derived from an EMBL/GenBank/DDBJ whole genome shotgun (WGS) entry which is preliminary data.</text>
</comment>
<proteinExistence type="predicted"/>
<keyword evidence="3" id="KW-1185">Reference proteome</keyword>
<feature type="compositionally biased region" description="Basic and acidic residues" evidence="1">
    <location>
        <begin position="338"/>
        <end position="361"/>
    </location>
</feature>
<reference evidence="2" key="1">
    <citation type="journal article" date="2021" name="Mol. Ecol. Resour.">
        <title>Apolygus lucorum genome provides insights into omnivorousness and mesophyll feeding.</title>
        <authorList>
            <person name="Liu Y."/>
            <person name="Liu H."/>
            <person name="Wang H."/>
            <person name="Huang T."/>
            <person name="Liu B."/>
            <person name="Yang B."/>
            <person name="Yin L."/>
            <person name="Li B."/>
            <person name="Zhang Y."/>
            <person name="Zhang S."/>
            <person name="Jiang F."/>
            <person name="Zhang X."/>
            <person name="Ren Y."/>
            <person name="Wang B."/>
            <person name="Wang S."/>
            <person name="Lu Y."/>
            <person name="Wu K."/>
            <person name="Fan W."/>
            <person name="Wang G."/>
        </authorList>
    </citation>
    <scope>NUCLEOTIDE SEQUENCE</scope>
    <source>
        <strain evidence="2">12Hb</strain>
    </source>
</reference>
<dbReference type="AlphaFoldDB" id="A0A8S9XZM5"/>
<dbReference type="OrthoDB" id="10690969at2759"/>
<organism evidence="2 3">
    <name type="scientific">Apolygus lucorum</name>
    <name type="common">Small green plant bug</name>
    <name type="synonym">Lygocoris lucorum</name>
    <dbReference type="NCBI Taxonomy" id="248454"/>
    <lineage>
        <taxon>Eukaryota</taxon>
        <taxon>Metazoa</taxon>
        <taxon>Ecdysozoa</taxon>
        <taxon>Arthropoda</taxon>
        <taxon>Hexapoda</taxon>
        <taxon>Insecta</taxon>
        <taxon>Pterygota</taxon>
        <taxon>Neoptera</taxon>
        <taxon>Paraneoptera</taxon>
        <taxon>Hemiptera</taxon>
        <taxon>Heteroptera</taxon>
        <taxon>Panheteroptera</taxon>
        <taxon>Cimicomorpha</taxon>
        <taxon>Miridae</taxon>
        <taxon>Mirini</taxon>
        <taxon>Apolygus</taxon>
    </lineage>
</organism>
<sequence>MQLLLDALRAHVRNNGRNEARSFAENDVGSFTGLFLEDLRVDTSFTLNTMNRDFNPLVELLYGEDKSQFRINRLQDHLARIEMKVQQLENRVPNTPEHNVVVAAAEVNDDDDEFEDDESETSKKKNSEKSGTTASSSEDSKSKSSSQKGGSKKTGEKKSSKKKKEGKCGDENENKNCLTRLLFSKCWSGKNNKSGWNAICCNKPGRVKKGACPAYSTCPCGDDAPCAKIEKKPCPANDQKGGKGKSGGGGDKEKGGGKDKGGGKGKSRGSGKGGSKSNKEKSDKKKKDENPLSALCEKICNVPCFSKKDGECGEGKKSSWRCGSCNRKKHVHTPCCCRCKDNPELEDKKKSKGDQKSDKKGGGKQQPAKKEEPKKEEPKKEQTKKEEPKGDKRKKSSESTSDDYEDADETSVHSALIVSRREDKDPTLEPVRCVGCTDCDDIRRVSREPPQDKIQEVRGQTRTRVAEEIVKSESRRPKDDTTVSRKSSMNFQVLLPPSISSESTNHNMVSHQILKTLSTIHGPIRVEQKIVVKGTKNAFVIVTHGEACECNVCSTLKNDGITEKTGDGNPRVVRFPTDNGCDTLVNHSDDCQCNLCSVLQQSITDDGPTMNMDFDGGTVWASWSKNKVKVPSNQSSELGLHDSYKKDETKSFEIIDHDGQNGGHSSKKHCHKNKEGKHKRKKCNCMKCLKRRKIKKLKKRLKHVSDISQVLRELSHHGFIVEQDVDEYRGDWEGDEEENMRKASRTSSKRVSFSSGSRTLIRTVSKESMFHSEPPSQSGKRKLLSTFKKDATEQKKDDSKDVFSHKSFQKSHVKESRHHSHNQSTNGKFCECVVCNTHYPNNISQVNVKSKTEHHRSSNVEEQKCFPEKSKSPKCGCKQRSDREQELLNKVIHPDDEFIRPPTRCEPGCTGRCSVLTPLDEMSRITPGQVTPVILQASKDKVPPKVLHWIPSRPNLAAAFSSDSYYIPDLDEFPTSDREGKQGIGVSSTTQSSQRNQSQTSSRLQPGSSNRSRTARSNNEKY</sequence>
<protein>
    <submittedName>
        <fullName evidence="2">Uncharacterized protein</fullName>
    </submittedName>
</protein>
<feature type="compositionally biased region" description="Basic and acidic residues" evidence="1">
    <location>
        <begin position="368"/>
        <end position="390"/>
    </location>
</feature>
<feature type="compositionally biased region" description="Low complexity" evidence="1">
    <location>
        <begin position="987"/>
        <end position="1022"/>
    </location>
</feature>
<feature type="region of interest" description="Disordered" evidence="1">
    <location>
        <begin position="235"/>
        <end position="290"/>
    </location>
</feature>
<dbReference type="Proteomes" id="UP000466442">
    <property type="component" value="Unassembled WGS sequence"/>
</dbReference>
<evidence type="ECO:0000313" key="3">
    <source>
        <dbReference type="Proteomes" id="UP000466442"/>
    </source>
</evidence>
<feature type="compositionally biased region" description="Basic residues" evidence="1">
    <location>
        <begin position="665"/>
        <end position="675"/>
    </location>
</feature>
<evidence type="ECO:0000256" key="1">
    <source>
        <dbReference type="SAM" id="MobiDB-lite"/>
    </source>
</evidence>
<accession>A0A8S9XZM5</accession>